<reference evidence="1 2" key="1">
    <citation type="submission" date="2023-02" db="EMBL/GenBank/DDBJ databases">
        <title>LHISI_Scaffold_Assembly.</title>
        <authorList>
            <person name="Stuart O.P."/>
            <person name="Cleave R."/>
            <person name="Magrath M.J.L."/>
            <person name="Mikheyev A.S."/>
        </authorList>
    </citation>
    <scope>NUCLEOTIDE SEQUENCE [LARGE SCALE GENOMIC DNA]</scope>
    <source>
        <strain evidence="1">Daus_M_001</strain>
        <tissue evidence="1">Leg muscle</tissue>
    </source>
</reference>
<comment type="caution">
    <text evidence="1">The sequence shown here is derived from an EMBL/GenBank/DDBJ whole genome shotgun (WGS) entry which is preliminary data.</text>
</comment>
<gene>
    <name evidence="1" type="ORF">PR048_008046</name>
</gene>
<organism evidence="1 2">
    <name type="scientific">Dryococelus australis</name>
    <dbReference type="NCBI Taxonomy" id="614101"/>
    <lineage>
        <taxon>Eukaryota</taxon>
        <taxon>Metazoa</taxon>
        <taxon>Ecdysozoa</taxon>
        <taxon>Arthropoda</taxon>
        <taxon>Hexapoda</taxon>
        <taxon>Insecta</taxon>
        <taxon>Pterygota</taxon>
        <taxon>Neoptera</taxon>
        <taxon>Polyneoptera</taxon>
        <taxon>Phasmatodea</taxon>
        <taxon>Verophasmatodea</taxon>
        <taxon>Anareolatae</taxon>
        <taxon>Phasmatidae</taxon>
        <taxon>Eurycanthinae</taxon>
        <taxon>Dryococelus</taxon>
    </lineage>
</organism>
<accession>A0ABQ9HW03</accession>
<dbReference type="EMBL" id="JARBHB010000003">
    <property type="protein sequence ID" value="KAJ8888555.1"/>
    <property type="molecule type" value="Genomic_DNA"/>
</dbReference>
<name>A0ABQ9HW03_9NEOP</name>
<dbReference type="Proteomes" id="UP001159363">
    <property type="component" value="Chromosome 3"/>
</dbReference>
<evidence type="ECO:0000313" key="2">
    <source>
        <dbReference type="Proteomes" id="UP001159363"/>
    </source>
</evidence>
<sequence length="141" mass="15893">MITIDDELLCANFVCEINLPIRLADSFTKLVPEMFSDSGIAKSFHCGRTKTRQIIRQAIAATVEEEIINTMRKSLFALLIDGSTAIAVTRQMVIMVHFLRGNKVESQLYKVVAFGGKATRKNLFNVANKSFEEDGFPWQNF</sequence>
<protein>
    <submittedName>
        <fullName evidence="1">Uncharacterized protein</fullName>
    </submittedName>
</protein>
<dbReference type="PANTHER" id="PTHR37162:SF1">
    <property type="entry name" value="BED-TYPE DOMAIN-CONTAINING PROTEIN"/>
    <property type="match status" value="1"/>
</dbReference>
<dbReference type="PANTHER" id="PTHR37162">
    <property type="entry name" value="HAT FAMILY DIMERISATION DOMAINCONTAINING PROTEIN-RELATED"/>
    <property type="match status" value="1"/>
</dbReference>
<proteinExistence type="predicted"/>
<evidence type="ECO:0000313" key="1">
    <source>
        <dbReference type="EMBL" id="KAJ8888555.1"/>
    </source>
</evidence>
<keyword evidence="2" id="KW-1185">Reference proteome</keyword>